<evidence type="ECO:0000256" key="9">
    <source>
        <dbReference type="ARBA" id="ARBA00023242"/>
    </source>
</evidence>
<keyword evidence="5" id="KW-0653">Protein transport</keyword>
<reference evidence="11" key="1">
    <citation type="submission" date="2019-03" db="EMBL/GenBank/DDBJ databases">
        <title>Improved annotation for the trematode Fasciola hepatica.</title>
        <authorList>
            <person name="Choi Y.-J."/>
            <person name="Martin J."/>
            <person name="Mitreva M."/>
        </authorList>
    </citation>
    <scope>NUCLEOTIDE SEQUENCE [LARGE SCALE GENOMIC DNA]</scope>
</reference>
<keyword evidence="4" id="KW-0509">mRNA transport</keyword>
<dbReference type="InterPro" id="IPR000156">
    <property type="entry name" value="Ran_bind_dom"/>
</dbReference>
<evidence type="ECO:0000256" key="7">
    <source>
        <dbReference type="ARBA" id="ARBA00023010"/>
    </source>
</evidence>
<dbReference type="InterPro" id="IPR045255">
    <property type="entry name" value="RanBP1-like"/>
</dbReference>
<keyword evidence="7" id="KW-0811">Translocation</keyword>
<dbReference type="CDD" id="cd13170">
    <property type="entry name" value="RanBD_NUP50"/>
    <property type="match status" value="1"/>
</dbReference>
<evidence type="ECO:0000256" key="8">
    <source>
        <dbReference type="ARBA" id="ARBA00023132"/>
    </source>
</evidence>
<evidence type="ECO:0000256" key="4">
    <source>
        <dbReference type="ARBA" id="ARBA00022816"/>
    </source>
</evidence>
<dbReference type="Pfam" id="PF00638">
    <property type="entry name" value="Ran_BP1"/>
    <property type="match status" value="1"/>
</dbReference>
<evidence type="ECO:0000259" key="10">
    <source>
        <dbReference type="PROSITE" id="PS50196"/>
    </source>
</evidence>
<dbReference type="PANTHER" id="PTHR23138:SF141">
    <property type="entry name" value="NUCLEAR PORE COMPLEX PROTEIN NUP50"/>
    <property type="match status" value="1"/>
</dbReference>
<evidence type="ECO:0000313" key="11">
    <source>
        <dbReference type="EMBL" id="THD22947.1"/>
    </source>
</evidence>
<keyword evidence="2" id="KW-0813">Transport</keyword>
<sequence>MSKRRADVELNQDNWDDDTTTKEVQTFEKADKESMAGRKIISATGGRAVVRTSGIFKSFTGFSNTASVPSISFNFGGKTNNLSASNPVHPPLTNRTTNENADGQCDQEAEYLKQLLTLNRNFLDWIEKHIKEDPYCLLTPVFSDYEKHLRSLQEKFPNHSIESRAEPSKENKAVNNLQFSGTNSNDSTNVFSSVPSVVCKNPSTDSEPKVPSQQFVNAPIKPFAFNLPPITGSAPAPMFKFGPLIPSSSPFAASASLPSNTPSNGTADEGRQTFWLIFVLESEEYHPPKPEVREIKEEGSVYTIRCKLFYKVDTEWRERGVGNLYIKPTTSEKFQLLIRADTNLGNILLNILVTRDIPFKQQKNNLTFVCVPTPPIAVFGKQSKEQQQSDALKPVPMLIRVKSEDSAAELLNKMNEHRGLSSSS</sequence>
<keyword evidence="8" id="KW-0906">Nuclear pore complex</keyword>
<dbReference type="InterPro" id="IPR011993">
    <property type="entry name" value="PH-like_dom_sf"/>
</dbReference>
<keyword evidence="3" id="KW-0677">Repeat</keyword>
<dbReference type="Pfam" id="PF08911">
    <property type="entry name" value="NUP50"/>
    <property type="match status" value="1"/>
</dbReference>
<feature type="domain" description="RanBD1" evidence="10">
    <location>
        <begin position="296"/>
        <end position="416"/>
    </location>
</feature>
<dbReference type="GO" id="GO:0005643">
    <property type="term" value="C:nuclear pore"/>
    <property type="evidence" value="ECO:0007669"/>
    <property type="project" value="UniProtKB-SubCell"/>
</dbReference>
<dbReference type="EMBL" id="JXXN02002427">
    <property type="protein sequence ID" value="THD22947.1"/>
    <property type="molecule type" value="Genomic_DNA"/>
</dbReference>
<evidence type="ECO:0000256" key="1">
    <source>
        <dbReference type="ARBA" id="ARBA00004567"/>
    </source>
</evidence>
<proteinExistence type="predicted"/>
<keyword evidence="12" id="KW-1185">Reference proteome</keyword>
<accession>A0A4E0RQU6</accession>
<evidence type="ECO:0000256" key="5">
    <source>
        <dbReference type="ARBA" id="ARBA00022927"/>
    </source>
</evidence>
<dbReference type="AlphaFoldDB" id="A0A4E0RQU6"/>
<dbReference type="Proteomes" id="UP000230066">
    <property type="component" value="Unassembled WGS sequence"/>
</dbReference>
<dbReference type="GO" id="GO:0006606">
    <property type="term" value="P:protein import into nucleus"/>
    <property type="evidence" value="ECO:0007669"/>
    <property type="project" value="TreeGrafter"/>
</dbReference>
<evidence type="ECO:0000256" key="6">
    <source>
        <dbReference type="ARBA" id="ARBA00022990"/>
    </source>
</evidence>
<dbReference type="InterPro" id="IPR015007">
    <property type="entry name" value="NUP2/50/61"/>
</dbReference>
<dbReference type="GO" id="GO:0051028">
    <property type="term" value="P:mRNA transport"/>
    <property type="evidence" value="ECO:0007669"/>
    <property type="project" value="UniProtKB-KW"/>
</dbReference>
<dbReference type="PANTHER" id="PTHR23138">
    <property type="entry name" value="RAN BINDING PROTEIN"/>
    <property type="match status" value="1"/>
</dbReference>
<dbReference type="SUPFAM" id="SSF50729">
    <property type="entry name" value="PH domain-like"/>
    <property type="match status" value="1"/>
</dbReference>
<gene>
    <name evidence="11" type="ORF">D915_006358</name>
</gene>
<keyword evidence="9" id="KW-0539">Nucleus</keyword>
<evidence type="ECO:0000313" key="12">
    <source>
        <dbReference type="Proteomes" id="UP000230066"/>
    </source>
</evidence>
<comment type="caution">
    <text evidence="11">The sequence shown here is derived from an EMBL/GenBank/DDBJ whole genome shotgun (WGS) entry which is preliminary data.</text>
</comment>
<dbReference type="SMART" id="SM00160">
    <property type="entry name" value="RanBD"/>
    <property type="match status" value="1"/>
</dbReference>
<comment type="subcellular location">
    <subcellularLocation>
        <location evidence="1">Nucleus</location>
        <location evidence="1">Nuclear pore complex</location>
    </subcellularLocation>
</comment>
<dbReference type="Gene3D" id="2.30.29.30">
    <property type="entry name" value="Pleckstrin-homology domain (PH domain)/Phosphotyrosine-binding domain (PTB)"/>
    <property type="match status" value="1"/>
</dbReference>
<organism evidence="11 12">
    <name type="scientific">Fasciola hepatica</name>
    <name type="common">Liver fluke</name>
    <dbReference type="NCBI Taxonomy" id="6192"/>
    <lineage>
        <taxon>Eukaryota</taxon>
        <taxon>Metazoa</taxon>
        <taxon>Spiralia</taxon>
        <taxon>Lophotrochozoa</taxon>
        <taxon>Platyhelminthes</taxon>
        <taxon>Trematoda</taxon>
        <taxon>Digenea</taxon>
        <taxon>Plagiorchiida</taxon>
        <taxon>Echinostomata</taxon>
        <taxon>Echinostomatoidea</taxon>
        <taxon>Fasciolidae</taxon>
        <taxon>Fasciola</taxon>
    </lineage>
</organism>
<dbReference type="PROSITE" id="PS50196">
    <property type="entry name" value="RANBD1"/>
    <property type="match status" value="1"/>
</dbReference>
<name>A0A4E0RQU6_FASHE</name>
<keyword evidence="6" id="KW-0007">Acetylation</keyword>
<protein>
    <submittedName>
        <fullName evidence="11">Nucleoporin 50 kDa</fullName>
    </submittedName>
</protein>
<evidence type="ECO:0000256" key="3">
    <source>
        <dbReference type="ARBA" id="ARBA00022737"/>
    </source>
</evidence>
<evidence type="ECO:0000256" key="2">
    <source>
        <dbReference type="ARBA" id="ARBA00022448"/>
    </source>
</evidence>